<accession>A0ABV2BSC1</accession>
<dbReference type="HAMAP" id="MF_00704">
    <property type="entry name" value="Aspartoacylase"/>
    <property type="match status" value="1"/>
</dbReference>
<keyword evidence="2" id="KW-1185">Reference proteome</keyword>
<dbReference type="InterPro" id="IPR050178">
    <property type="entry name" value="AspA/AstE_fam"/>
</dbReference>
<dbReference type="EC" id="3.5.1.15" evidence="1"/>
<evidence type="ECO:0000313" key="2">
    <source>
        <dbReference type="Proteomes" id="UP001548189"/>
    </source>
</evidence>
<organism evidence="1 2">
    <name type="scientific">Aliikangiella maris</name>
    <dbReference type="NCBI Taxonomy" id="3162458"/>
    <lineage>
        <taxon>Bacteria</taxon>
        <taxon>Pseudomonadati</taxon>
        <taxon>Pseudomonadota</taxon>
        <taxon>Gammaproteobacteria</taxon>
        <taxon>Oceanospirillales</taxon>
        <taxon>Pleioneaceae</taxon>
        <taxon>Aliikangiella</taxon>
    </lineage>
</organism>
<sequence>MQQEDKVNSIVLVGGTHGNELTGIHLVNHWQKQKKQQAYSDLNIEYFIANPEAIAANKRYLETDLNRCFKLQDLNDITLTSFEQKLAKKINQQLGPKGQSRVDFIIDLHTSTANMQTNIVLVKVDEFHLKLAAYLKTRLNGVVVTSESAIMPDHHFLSSISPKTLLIEIGPIAQGTLDPQIMQKTELALSATLDFTLKWNNNDVPASTEHLKVLQYFSRLYFPTDERGEITATVHPDLIAQDYQVIEQGTPIFQTFDGEDILYDGDAAVISFVNEAAYYDQKIAMCLSRPVFYDLQSAQKVAPLCQ</sequence>
<proteinExistence type="inferred from homology"/>
<dbReference type="EMBL" id="JBEVCJ010000005">
    <property type="protein sequence ID" value="MET1254809.1"/>
    <property type="molecule type" value="Genomic_DNA"/>
</dbReference>
<reference evidence="1 2" key="1">
    <citation type="submission" date="2024-06" db="EMBL/GenBank/DDBJ databases">
        <authorList>
            <person name="Li F."/>
        </authorList>
    </citation>
    <scope>NUCLEOTIDE SEQUENCE [LARGE SCALE GENOMIC DNA]</scope>
    <source>
        <strain evidence="1 2">GXAS 311</strain>
    </source>
</reference>
<dbReference type="InterPro" id="IPR007036">
    <property type="entry name" value="Aste_AspA_hybrid_dom"/>
</dbReference>
<dbReference type="Gene3D" id="2.20.25.160">
    <property type="match status" value="1"/>
</dbReference>
<protein>
    <submittedName>
        <fullName evidence="1">Aspartoacylase</fullName>
        <ecNumber evidence="1">3.5.1.15</ecNumber>
    </submittedName>
</protein>
<dbReference type="Pfam" id="PF04952">
    <property type="entry name" value="AstE_AspA_hybrid"/>
    <property type="match status" value="1"/>
</dbReference>
<dbReference type="GO" id="GO:0019807">
    <property type="term" value="F:aspartoacylase activity"/>
    <property type="evidence" value="ECO:0007669"/>
    <property type="project" value="UniProtKB-EC"/>
</dbReference>
<dbReference type="InterPro" id="IPR016708">
    <property type="entry name" value="Aspartoacylase"/>
</dbReference>
<evidence type="ECO:0000313" key="1">
    <source>
        <dbReference type="EMBL" id="MET1254809.1"/>
    </source>
</evidence>
<dbReference type="CDD" id="cd06909">
    <property type="entry name" value="M14_ASPA"/>
    <property type="match status" value="1"/>
</dbReference>
<gene>
    <name evidence="1" type="ORF">ABVT43_06710</name>
</gene>
<dbReference type="InterPro" id="IPR055438">
    <property type="entry name" value="AstE_AspA_cat"/>
</dbReference>
<comment type="caution">
    <text evidence="1">The sequence shown here is derived from an EMBL/GenBank/DDBJ whole genome shotgun (WGS) entry which is preliminary data.</text>
</comment>
<dbReference type="PANTHER" id="PTHR15162:SF7">
    <property type="entry name" value="SUCCINYLGLUTAMATE DESUCCINYLASE"/>
    <property type="match status" value="1"/>
</dbReference>
<keyword evidence="1" id="KW-0378">Hydrolase</keyword>
<dbReference type="PANTHER" id="PTHR15162">
    <property type="entry name" value="ASPARTOACYLASE"/>
    <property type="match status" value="1"/>
</dbReference>
<dbReference type="Gene3D" id="3.40.630.10">
    <property type="entry name" value="Zn peptidases"/>
    <property type="match status" value="1"/>
</dbReference>
<dbReference type="Proteomes" id="UP001548189">
    <property type="component" value="Unassembled WGS sequence"/>
</dbReference>
<name>A0ABV2BSC1_9GAMM</name>
<dbReference type="PIRSF" id="PIRSF018001">
    <property type="entry name" value="Aspartoacylase"/>
    <property type="match status" value="1"/>
</dbReference>
<dbReference type="Pfam" id="PF24827">
    <property type="entry name" value="AstE_AspA_cat"/>
    <property type="match status" value="1"/>
</dbReference>
<dbReference type="SUPFAM" id="SSF53187">
    <property type="entry name" value="Zn-dependent exopeptidases"/>
    <property type="match status" value="1"/>
</dbReference>
<dbReference type="NCBIfam" id="NF002601">
    <property type="entry name" value="PRK02259.1"/>
    <property type="match status" value="1"/>
</dbReference>